<gene>
    <name evidence="2" type="ORF">D623_10014294</name>
</gene>
<dbReference type="Proteomes" id="UP000052978">
    <property type="component" value="Unassembled WGS sequence"/>
</dbReference>
<evidence type="ECO:0000313" key="2">
    <source>
        <dbReference type="EMBL" id="EPQ14557.1"/>
    </source>
</evidence>
<name>S7Q169_MYOBR</name>
<feature type="region of interest" description="Disordered" evidence="1">
    <location>
        <begin position="1"/>
        <end position="50"/>
    </location>
</feature>
<organism evidence="2 3">
    <name type="scientific">Myotis brandtii</name>
    <name type="common">Brandt's bat</name>
    <dbReference type="NCBI Taxonomy" id="109478"/>
    <lineage>
        <taxon>Eukaryota</taxon>
        <taxon>Metazoa</taxon>
        <taxon>Chordata</taxon>
        <taxon>Craniata</taxon>
        <taxon>Vertebrata</taxon>
        <taxon>Euteleostomi</taxon>
        <taxon>Mammalia</taxon>
        <taxon>Eutheria</taxon>
        <taxon>Laurasiatheria</taxon>
        <taxon>Chiroptera</taxon>
        <taxon>Yangochiroptera</taxon>
        <taxon>Vespertilionidae</taxon>
        <taxon>Myotis</taxon>
    </lineage>
</organism>
<dbReference type="EMBL" id="KE163976">
    <property type="protein sequence ID" value="EPQ14557.1"/>
    <property type="molecule type" value="Genomic_DNA"/>
</dbReference>
<evidence type="ECO:0000313" key="3">
    <source>
        <dbReference type="Proteomes" id="UP000052978"/>
    </source>
</evidence>
<reference evidence="2 3" key="1">
    <citation type="journal article" date="2013" name="Nat. Commun.">
        <title>Genome analysis reveals insights into physiology and longevity of the Brandt's bat Myotis brandtii.</title>
        <authorList>
            <person name="Seim I."/>
            <person name="Fang X."/>
            <person name="Xiong Z."/>
            <person name="Lobanov A.V."/>
            <person name="Huang Z."/>
            <person name="Ma S."/>
            <person name="Feng Y."/>
            <person name="Turanov A.A."/>
            <person name="Zhu Y."/>
            <person name="Lenz T.L."/>
            <person name="Gerashchenko M.V."/>
            <person name="Fan D."/>
            <person name="Hee Yim S."/>
            <person name="Yao X."/>
            <person name="Jordan D."/>
            <person name="Xiong Y."/>
            <person name="Ma Y."/>
            <person name="Lyapunov A.N."/>
            <person name="Chen G."/>
            <person name="Kulakova O.I."/>
            <person name="Sun Y."/>
            <person name="Lee S.G."/>
            <person name="Bronson R.T."/>
            <person name="Moskalev A.A."/>
            <person name="Sunyaev S.R."/>
            <person name="Zhang G."/>
            <person name="Krogh A."/>
            <person name="Wang J."/>
            <person name="Gladyshev V.N."/>
        </authorList>
    </citation>
    <scope>NUCLEOTIDE SEQUENCE [LARGE SCALE GENOMIC DNA]</scope>
</reference>
<accession>S7Q169</accession>
<sequence length="136" mass="14822">MSSLPRASREPPVLPPPPLQKMMSEAQGADELTRLLTRPRPQPGADTDDWHCSQAFADVFGALSHKNLASIFFPRGLLHFSQPGSENGYEADDSHEPMGCRAGAHYIFRENPNPSKGFRHVPPASWLSGSTLGGET</sequence>
<dbReference type="AlphaFoldDB" id="S7Q169"/>
<feature type="region of interest" description="Disordered" evidence="1">
    <location>
        <begin position="114"/>
        <end position="136"/>
    </location>
</feature>
<evidence type="ECO:0000256" key="1">
    <source>
        <dbReference type="SAM" id="MobiDB-lite"/>
    </source>
</evidence>
<keyword evidence="3" id="KW-1185">Reference proteome</keyword>
<proteinExistence type="predicted"/>
<protein>
    <submittedName>
        <fullName evidence="2">Uncharacterized protein</fullName>
    </submittedName>
</protein>